<feature type="domain" description="PAC" evidence="7">
    <location>
        <begin position="101"/>
        <end position="153"/>
    </location>
</feature>
<dbReference type="NCBIfam" id="TIGR00229">
    <property type="entry name" value="sensory_box"/>
    <property type="match status" value="2"/>
</dbReference>
<feature type="domain" description="PAS" evidence="6">
    <location>
        <begin position="182"/>
        <end position="208"/>
    </location>
</feature>
<dbReference type="SMART" id="SM00283">
    <property type="entry name" value="MA"/>
    <property type="match status" value="1"/>
</dbReference>
<dbReference type="Pfam" id="PF00015">
    <property type="entry name" value="MCPsignal"/>
    <property type="match status" value="1"/>
</dbReference>
<dbReference type="STRING" id="1028.SAMN05661096_02632"/>
<evidence type="ECO:0000313" key="9">
    <source>
        <dbReference type="Proteomes" id="UP000193804"/>
    </source>
</evidence>
<dbReference type="InterPro" id="IPR013655">
    <property type="entry name" value="PAS_fold_3"/>
</dbReference>
<feature type="domain" description="PAC" evidence="7">
    <location>
        <begin position="236"/>
        <end position="288"/>
    </location>
</feature>
<dbReference type="SMART" id="SM00086">
    <property type="entry name" value="PAC"/>
    <property type="match status" value="2"/>
</dbReference>
<dbReference type="CDD" id="cd00130">
    <property type="entry name" value="PAS"/>
    <property type="match status" value="2"/>
</dbReference>
<dbReference type="PANTHER" id="PTHR32089:SF112">
    <property type="entry name" value="LYSOZYME-LIKE PROTEIN-RELATED"/>
    <property type="match status" value="1"/>
</dbReference>
<dbReference type="Proteomes" id="UP000193804">
    <property type="component" value="Unassembled WGS sequence"/>
</dbReference>
<dbReference type="PROSITE" id="PS50111">
    <property type="entry name" value="CHEMOTAXIS_TRANSDUC_2"/>
    <property type="match status" value="1"/>
</dbReference>
<dbReference type="CDD" id="cd11386">
    <property type="entry name" value="MCP_signal"/>
    <property type="match status" value="1"/>
</dbReference>
<reference evidence="9" key="1">
    <citation type="submission" date="2017-04" db="EMBL/GenBank/DDBJ databases">
        <authorList>
            <person name="Varghese N."/>
            <person name="Submissions S."/>
        </authorList>
    </citation>
    <scope>NUCLEOTIDE SEQUENCE [LARGE SCALE GENOMIC DNA]</scope>
    <source>
        <strain evidence="9">DSM 4125</strain>
    </source>
</reference>
<dbReference type="InterPro" id="IPR004089">
    <property type="entry name" value="MCPsignal_dom"/>
</dbReference>
<keyword evidence="3" id="KW-0175">Coiled coil</keyword>
<dbReference type="Pfam" id="PF08447">
    <property type="entry name" value="PAS_3"/>
    <property type="match status" value="2"/>
</dbReference>
<dbReference type="SUPFAM" id="SSF58104">
    <property type="entry name" value="Methyl-accepting chemotaxis protein (MCP) signaling domain"/>
    <property type="match status" value="1"/>
</dbReference>
<feature type="coiled-coil region" evidence="3">
    <location>
        <begin position="144"/>
        <end position="175"/>
    </location>
</feature>
<evidence type="ECO:0000256" key="3">
    <source>
        <dbReference type="SAM" id="Coils"/>
    </source>
</evidence>
<keyword evidence="1 2" id="KW-0807">Transducer</keyword>
<sequence length="642" mass="69843">MVKAATKLEENVAPQSKTASSSSSNGQDLKNHITAVNNAFASIEFDPKGFIIKANDQFLTTVGYSLNELKGKHHSIFVSDDYANSNDYKGFWKALAAGDHQNGEFLRFDKNGNELWLQASYTPIPDDNGKVAKVIKYAFDITEKKKVEQEAIETAKEYEKVKVELETRMDQINVACLVSESDLKGNITFVNDKLLEVTGYTREECIGQPHSMFRHADSPKSVFKDMWSTIGRGNIFRAEIKNRKKNGDPYFVDAIIAPVLGPNGKPVKYIGVRYDITEQKLKEQEIQQAMEEQSDVIEVIRAMAKGDLTQRVQNDSEVAGEVNGALDNLNEVLNSINNGAEVVSTSSGNLLKRSEGIKNSSNEVASAISQMAKGAQDQALRTDESSKLVDGVMKSSQEMQSKADFINKTAQDGQKRSEEGLKIIKNLVENMTGIDSSAMKTSESIAILTERAEEIARTLNVITDIASQTNLLALNAAIEAARAGDAGRGFAVVAEEIRKLAEDSRKSAVDIEKIISDVQKDTVSAGKAIESMQTSVKEGGSATKDAENIFVEIAGSSDTTFQHSKEILSASNGQREAIEAVVKNIEQIVVVAEETAAGTQQVASSSQELNAGMVEVTDASNQLSKIAEDLKSGIKKFTLTKA</sequence>
<dbReference type="PROSITE" id="PS50112">
    <property type="entry name" value="PAS"/>
    <property type="match status" value="1"/>
</dbReference>
<gene>
    <name evidence="8" type="ORF">SAMN05661096_02632</name>
</gene>
<keyword evidence="9" id="KW-1185">Reference proteome</keyword>
<accession>A0A1X7KER2</accession>
<dbReference type="EMBL" id="FXAW01000005">
    <property type="protein sequence ID" value="SMG39446.1"/>
    <property type="molecule type" value="Genomic_DNA"/>
</dbReference>
<evidence type="ECO:0000256" key="4">
    <source>
        <dbReference type="SAM" id="MobiDB-lite"/>
    </source>
</evidence>
<dbReference type="PANTHER" id="PTHR32089">
    <property type="entry name" value="METHYL-ACCEPTING CHEMOTAXIS PROTEIN MCPB"/>
    <property type="match status" value="1"/>
</dbReference>
<dbReference type="InterPro" id="IPR035965">
    <property type="entry name" value="PAS-like_dom_sf"/>
</dbReference>
<organism evidence="8 9">
    <name type="scientific">Marivirga sericea</name>
    <dbReference type="NCBI Taxonomy" id="1028"/>
    <lineage>
        <taxon>Bacteria</taxon>
        <taxon>Pseudomonadati</taxon>
        <taxon>Bacteroidota</taxon>
        <taxon>Cytophagia</taxon>
        <taxon>Cytophagales</taxon>
        <taxon>Marivirgaceae</taxon>
        <taxon>Marivirga</taxon>
    </lineage>
</organism>
<evidence type="ECO:0000259" key="7">
    <source>
        <dbReference type="PROSITE" id="PS50113"/>
    </source>
</evidence>
<evidence type="ECO:0000256" key="1">
    <source>
        <dbReference type="ARBA" id="ARBA00023224"/>
    </source>
</evidence>
<dbReference type="Gene3D" id="3.30.450.20">
    <property type="entry name" value="PAS domain"/>
    <property type="match status" value="2"/>
</dbReference>
<dbReference type="SUPFAM" id="SSF55785">
    <property type="entry name" value="PYP-like sensor domain (PAS domain)"/>
    <property type="match status" value="2"/>
</dbReference>
<feature type="domain" description="Methyl-accepting transducer" evidence="5">
    <location>
        <begin position="353"/>
        <end position="589"/>
    </location>
</feature>
<dbReference type="Gene3D" id="1.10.287.950">
    <property type="entry name" value="Methyl-accepting chemotaxis protein"/>
    <property type="match status" value="1"/>
</dbReference>
<dbReference type="PROSITE" id="PS50113">
    <property type="entry name" value="PAC"/>
    <property type="match status" value="2"/>
</dbReference>
<feature type="compositionally biased region" description="Basic and acidic residues" evidence="4">
    <location>
        <begin position="1"/>
        <end position="10"/>
    </location>
</feature>
<evidence type="ECO:0000259" key="5">
    <source>
        <dbReference type="PROSITE" id="PS50111"/>
    </source>
</evidence>
<dbReference type="RefSeq" id="WP_176223794.1">
    <property type="nucleotide sequence ID" value="NZ_FXAW01000005.1"/>
</dbReference>
<evidence type="ECO:0000256" key="2">
    <source>
        <dbReference type="PROSITE-ProRule" id="PRU00284"/>
    </source>
</evidence>
<dbReference type="SMART" id="SM00091">
    <property type="entry name" value="PAS"/>
    <property type="match status" value="2"/>
</dbReference>
<dbReference type="GO" id="GO:0007165">
    <property type="term" value="P:signal transduction"/>
    <property type="evidence" value="ECO:0007669"/>
    <property type="project" value="UniProtKB-KW"/>
</dbReference>
<proteinExistence type="predicted"/>
<protein>
    <submittedName>
        <fullName evidence="8">Methyl-accepting chemotaxis protein</fullName>
    </submittedName>
</protein>
<dbReference type="InterPro" id="IPR000014">
    <property type="entry name" value="PAS"/>
</dbReference>
<dbReference type="GO" id="GO:0016020">
    <property type="term" value="C:membrane"/>
    <property type="evidence" value="ECO:0007669"/>
    <property type="project" value="InterPro"/>
</dbReference>
<dbReference type="InterPro" id="IPR000700">
    <property type="entry name" value="PAS-assoc_C"/>
</dbReference>
<feature type="region of interest" description="Disordered" evidence="4">
    <location>
        <begin position="1"/>
        <end position="28"/>
    </location>
</feature>
<dbReference type="AlphaFoldDB" id="A0A1X7KER2"/>
<evidence type="ECO:0000259" key="6">
    <source>
        <dbReference type="PROSITE" id="PS50112"/>
    </source>
</evidence>
<dbReference type="InterPro" id="IPR001610">
    <property type="entry name" value="PAC"/>
</dbReference>
<name>A0A1X7KER2_9BACT</name>
<evidence type="ECO:0000313" key="8">
    <source>
        <dbReference type="EMBL" id="SMG39446.1"/>
    </source>
</evidence>